<evidence type="ECO:0000313" key="4">
    <source>
        <dbReference type="EMBL" id="MCS2161400.1"/>
    </source>
</evidence>
<keyword evidence="1" id="KW-0812">Transmembrane</keyword>
<protein>
    <submittedName>
        <fullName evidence="4">Transporter substrate-binding domain-containing protein</fullName>
    </submittedName>
</protein>
<dbReference type="SMART" id="SM00471">
    <property type="entry name" value="HDc"/>
    <property type="match status" value="1"/>
</dbReference>
<dbReference type="InterPro" id="IPR037522">
    <property type="entry name" value="HD_GYP_dom"/>
</dbReference>
<dbReference type="InterPro" id="IPR006674">
    <property type="entry name" value="HD_domain"/>
</dbReference>
<keyword evidence="5" id="KW-1185">Reference proteome</keyword>
<name>A0ABT2E314_9ENTR</name>
<dbReference type="Gene3D" id="3.40.190.10">
    <property type="entry name" value="Periplasmic binding protein-like II"/>
    <property type="match status" value="4"/>
</dbReference>
<reference evidence="4 5" key="1">
    <citation type="submission" date="2022-04" db="EMBL/GenBank/DDBJ databases">
        <title>Proposal of a three novel species of Scandinavium, Scandinavium hiltneri, Scandinavium manionii, Scandinavium tedordense.</title>
        <authorList>
            <person name="Maddock D.W."/>
            <person name="Brady C.L."/>
            <person name="Denman S."/>
            <person name="Arnold D."/>
        </authorList>
    </citation>
    <scope>NUCLEOTIDE SEQUENCE [LARGE SCALE GENOMIC DNA]</scope>
    <source>
        <strain evidence="4 5">H11S7</strain>
    </source>
</reference>
<feature type="domain" description="HD-GYP" evidence="3">
    <location>
        <begin position="528"/>
        <end position="723"/>
    </location>
</feature>
<evidence type="ECO:0000259" key="3">
    <source>
        <dbReference type="PROSITE" id="PS51832"/>
    </source>
</evidence>
<comment type="caution">
    <text evidence="4">The sequence shown here is derived from an EMBL/GenBank/DDBJ whole genome shotgun (WGS) entry which is preliminary data.</text>
</comment>
<dbReference type="Pfam" id="PF00497">
    <property type="entry name" value="SBP_bac_3"/>
    <property type="match status" value="1"/>
</dbReference>
<accession>A0ABT2E314</accession>
<keyword evidence="1" id="KW-1133">Transmembrane helix</keyword>
<dbReference type="CDD" id="cd00077">
    <property type="entry name" value="HDc"/>
    <property type="match status" value="1"/>
</dbReference>
<gene>
    <name evidence="4" type="ORF">MUU47_09730</name>
</gene>
<evidence type="ECO:0000313" key="5">
    <source>
        <dbReference type="Proteomes" id="UP001205357"/>
    </source>
</evidence>
<dbReference type="EMBL" id="JALIGE010000072">
    <property type="protein sequence ID" value="MCS2161400.1"/>
    <property type="molecule type" value="Genomic_DNA"/>
</dbReference>
<dbReference type="Gene3D" id="1.10.3210.10">
    <property type="entry name" value="Hypothetical protein af1432"/>
    <property type="match status" value="1"/>
</dbReference>
<dbReference type="PROSITE" id="PS51832">
    <property type="entry name" value="HD_GYP"/>
    <property type="match status" value="1"/>
</dbReference>
<dbReference type="SUPFAM" id="SSF53850">
    <property type="entry name" value="Periplasmic binding protein-like II"/>
    <property type="match status" value="2"/>
</dbReference>
<evidence type="ECO:0000256" key="1">
    <source>
        <dbReference type="SAM" id="Phobius"/>
    </source>
</evidence>
<organism evidence="4 5">
    <name type="scientific">Scandinavium hiltneri</name>
    <dbReference type="NCBI Taxonomy" id="2926519"/>
    <lineage>
        <taxon>Bacteria</taxon>
        <taxon>Pseudomonadati</taxon>
        <taxon>Pseudomonadota</taxon>
        <taxon>Gammaproteobacteria</taxon>
        <taxon>Enterobacterales</taxon>
        <taxon>Enterobacteriaceae</taxon>
        <taxon>Scandinavium</taxon>
    </lineage>
</organism>
<dbReference type="RefSeq" id="WP_258988021.1">
    <property type="nucleotide sequence ID" value="NZ_JALIGE010000072.1"/>
</dbReference>
<dbReference type="InterPro" id="IPR001638">
    <property type="entry name" value="Solute-binding_3/MltF_N"/>
</dbReference>
<dbReference type="PROSITE" id="PS51831">
    <property type="entry name" value="HD"/>
    <property type="match status" value="1"/>
</dbReference>
<dbReference type="PANTHER" id="PTHR45228">
    <property type="entry name" value="CYCLIC DI-GMP PHOSPHODIESTERASE TM_0186-RELATED"/>
    <property type="match status" value="1"/>
</dbReference>
<evidence type="ECO:0000259" key="2">
    <source>
        <dbReference type="PROSITE" id="PS51831"/>
    </source>
</evidence>
<proteinExistence type="predicted"/>
<dbReference type="InterPro" id="IPR052020">
    <property type="entry name" value="Cyclic_di-GMP/3'3'-cGAMP_PDE"/>
</dbReference>
<dbReference type="Proteomes" id="UP001205357">
    <property type="component" value="Unassembled WGS sequence"/>
</dbReference>
<feature type="domain" description="HD" evidence="2">
    <location>
        <begin position="550"/>
        <end position="672"/>
    </location>
</feature>
<sequence length="723" mass="83601">MRSLLTMSLTLLWVTLLTLAYSLRAAPLNSTSRSAPVPVWLFDADNFEFWRDPQGNYQGYYPALIQEINKRYGYHLELKPVNGEEISRRFSTNSAGLYAGVVRTEERSRTKILSARLFDNEVLAASLSRSAAVPEDLNDTRVIFRRDDATQKQVLQHYPWLRFRKLILVDSSTEAFTLLRERKADFYINDDSEMDDTQHYYTLSRPFSELRLPCVMGFSPEMRFMRDNINQLIAEWQHNGKLKALENQSKRNYLVSRIQVTPDEAVWMRDNTLTVWLPKNENFAPLLWQDQRGYHGTVMDMISDMRDLLHINVEVKYTDNYVARLRQDKWPVRMVNVVESRDDSPTDGMIGPALSWHNAYYNRVEQPFLWDEAQVRYKRVGILRGAFSALYLHQRFGNDITLLPAASIEELVSAIEQHKIDFILGDLSSLEGSLRGNDLFHGVLKVAGLTRSDYQIVSWVDSAHPMYPLLTQIHRISSYRTQMERLPETSWLPDFSKNTFKIISVVLLITVLFSLCLLWLMRRQMKQSQAVNRGIVEAMEKVNRAHDDETGSHIRRVSAYCTLLAREIGLPRKTVQDIERFASLHDVGKIAVPERILRKQGPLTAEEFSEMKLHTLKGWRIIQGLSLGPVAENIIHYHHEKWDGSGYPDGLCGDQIPIEARILALADVYDALRQKRVYKPGYTHEHACSLIFAGAGRHFDPELINRFHQLHPKFKVIYDSQAD</sequence>
<dbReference type="SUPFAM" id="SSF109604">
    <property type="entry name" value="HD-domain/PDEase-like"/>
    <property type="match status" value="1"/>
</dbReference>
<dbReference type="InterPro" id="IPR003607">
    <property type="entry name" value="HD/PDEase_dom"/>
</dbReference>
<dbReference type="Pfam" id="PF13487">
    <property type="entry name" value="HD_5"/>
    <property type="match status" value="1"/>
</dbReference>
<keyword evidence="1" id="KW-0472">Membrane</keyword>
<feature type="transmembrane region" description="Helical" evidence="1">
    <location>
        <begin position="502"/>
        <end position="520"/>
    </location>
</feature>